<dbReference type="InterPro" id="IPR001206">
    <property type="entry name" value="Diacylglycerol_kinase_cat_dom"/>
</dbReference>
<dbReference type="InterPro" id="IPR017438">
    <property type="entry name" value="ATP-NAD_kinase_N"/>
</dbReference>
<dbReference type="InterPro" id="IPR016064">
    <property type="entry name" value="NAD/diacylglycerol_kinase_sf"/>
</dbReference>
<dbReference type="PROSITE" id="PS50146">
    <property type="entry name" value="DAGK"/>
    <property type="match status" value="1"/>
</dbReference>
<reference evidence="6" key="1">
    <citation type="journal article" date="2019" name="PLoS Negl. Trop. Dis.">
        <title>Revisiting the worldwide diversity of Leptospira species in the environment.</title>
        <authorList>
            <person name="Vincent A.T."/>
            <person name="Schiettekatte O."/>
            <person name="Bourhy P."/>
            <person name="Veyrier F.J."/>
            <person name="Picardeau M."/>
        </authorList>
    </citation>
    <scope>NUCLEOTIDE SEQUENCE [LARGE SCALE GENOMIC DNA]</scope>
    <source>
        <strain evidence="6">201702476</strain>
    </source>
</reference>
<name>A0A4R9K6B7_9LEPT</name>
<evidence type="ECO:0000313" key="7">
    <source>
        <dbReference type="Proteomes" id="UP000297693"/>
    </source>
</evidence>
<dbReference type="EMBL" id="RQGD01000014">
    <property type="protein sequence ID" value="TGL61809.1"/>
    <property type="molecule type" value="Genomic_DNA"/>
</dbReference>
<keyword evidence="7" id="KW-1185">Reference proteome</keyword>
<dbReference type="NCBIfam" id="TIGR00147">
    <property type="entry name" value="YegS/Rv2252/BmrU family lipid kinase"/>
    <property type="match status" value="1"/>
</dbReference>
<protein>
    <submittedName>
        <fullName evidence="6">Diacylglycerol kinase family lipid kinase</fullName>
    </submittedName>
</protein>
<dbReference type="InterPro" id="IPR005218">
    <property type="entry name" value="Diacylglycerol/lipid_kinase"/>
</dbReference>
<dbReference type="SUPFAM" id="SSF111331">
    <property type="entry name" value="NAD kinase/diacylglycerol kinase-like"/>
    <property type="match status" value="1"/>
</dbReference>
<proteinExistence type="predicted"/>
<gene>
    <name evidence="6" type="ORF">EHQ58_04125</name>
</gene>
<dbReference type="GO" id="GO:0008654">
    <property type="term" value="P:phospholipid biosynthetic process"/>
    <property type="evidence" value="ECO:0007669"/>
    <property type="project" value="InterPro"/>
</dbReference>
<dbReference type="Gene3D" id="2.60.200.40">
    <property type="match status" value="1"/>
</dbReference>
<dbReference type="InterPro" id="IPR050187">
    <property type="entry name" value="Lipid_Phosphate_FormReg"/>
</dbReference>
<dbReference type="GO" id="GO:0016301">
    <property type="term" value="F:kinase activity"/>
    <property type="evidence" value="ECO:0007669"/>
    <property type="project" value="UniProtKB-KW"/>
</dbReference>
<dbReference type="PANTHER" id="PTHR12358:SF54">
    <property type="entry name" value="SPHINGOSINE KINASE RELATED PROTEIN"/>
    <property type="match status" value="1"/>
</dbReference>
<dbReference type="AlphaFoldDB" id="A0A4R9K6B7"/>
<dbReference type="RefSeq" id="WP_135622299.1">
    <property type="nucleotide sequence ID" value="NZ_RQGD01000014.1"/>
</dbReference>
<comment type="caution">
    <text evidence="6">The sequence shown here is derived from an EMBL/GenBank/DDBJ whole genome shotgun (WGS) entry which is preliminary data.</text>
</comment>
<dbReference type="SMART" id="SM00046">
    <property type="entry name" value="DAGKc"/>
    <property type="match status" value="1"/>
</dbReference>
<keyword evidence="3 6" id="KW-0418">Kinase</keyword>
<dbReference type="OrthoDB" id="9786026at2"/>
<keyword evidence="2" id="KW-0547">Nucleotide-binding</keyword>
<evidence type="ECO:0000256" key="4">
    <source>
        <dbReference type="ARBA" id="ARBA00022840"/>
    </source>
</evidence>
<dbReference type="Pfam" id="PF19279">
    <property type="entry name" value="YegS_C"/>
    <property type="match status" value="1"/>
</dbReference>
<dbReference type="Proteomes" id="UP000297693">
    <property type="component" value="Unassembled WGS sequence"/>
</dbReference>
<evidence type="ECO:0000256" key="1">
    <source>
        <dbReference type="ARBA" id="ARBA00022679"/>
    </source>
</evidence>
<evidence type="ECO:0000256" key="2">
    <source>
        <dbReference type="ARBA" id="ARBA00022741"/>
    </source>
</evidence>
<feature type="domain" description="DAGKc" evidence="5">
    <location>
        <begin position="1"/>
        <end position="134"/>
    </location>
</feature>
<dbReference type="PANTHER" id="PTHR12358">
    <property type="entry name" value="SPHINGOSINE KINASE"/>
    <property type="match status" value="1"/>
</dbReference>
<dbReference type="GO" id="GO:0005524">
    <property type="term" value="F:ATP binding"/>
    <property type="evidence" value="ECO:0007669"/>
    <property type="project" value="UniProtKB-KW"/>
</dbReference>
<sequence>MKAKIILNPVSGGGVSKKVWLAVKKELDKRKIDYVYEETTPATSARKLTSMSIKEGFTWIIGIGGDGTLSNIANGFLENGKPIHPEAIFSPIPAGRGNDFVKSIRVSKNPEKAILQILEGNVRKIDMIKVNFTNEDKSIGEYYCLNLADFGMGGEVVYRVNRSSLGKWLGGKAVFLYYTILCLFSYKNKSMQLKLSNGEFIDVKSRLVVCANGEYAGGGMWFAPKAKLSDGLFDFLAIKDVGIWETVLKFSKLYKGQLNDEEKVTSRQITYLEASSAEDVFIDVDGENMGQLPAKFTLIPSLLTIKC</sequence>
<evidence type="ECO:0000259" key="5">
    <source>
        <dbReference type="PROSITE" id="PS50146"/>
    </source>
</evidence>
<dbReference type="InterPro" id="IPR045540">
    <property type="entry name" value="YegS/DAGK_C"/>
</dbReference>
<accession>A0A4R9K6B7</accession>
<keyword evidence="4" id="KW-0067">ATP-binding</keyword>
<keyword evidence="1" id="KW-0808">Transferase</keyword>
<dbReference type="Gene3D" id="3.40.50.10330">
    <property type="entry name" value="Probable inorganic polyphosphate/atp-NAD kinase, domain 1"/>
    <property type="match status" value="1"/>
</dbReference>
<evidence type="ECO:0000256" key="3">
    <source>
        <dbReference type="ARBA" id="ARBA00022777"/>
    </source>
</evidence>
<organism evidence="6 7">
    <name type="scientific">Leptospira ognonensis</name>
    <dbReference type="NCBI Taxonomy" id="2484945"/>
    <lineage>
        <taxon>Bacteria</taxon>
        <taxon>Pseudomonadati</taxon>
        <taxon>Spirochaetota</taxon>
        <taxon>Spirochaetia</taxon>
        <taxon>Leptospirales</taxon>
        <taxon>Leptospiraceae</taxon>
        <taxon>Leptospira</taxon>
    </lineage>
</organism>
<evidence type="ECO:0000313" key="6">
    <source>
        <dbReference type="EMBL" id="TGL61809.1"/>
    </source>
</evidence>
<dbReference type="Pfam" id="PF00781">
    <property type="entry name" value="DAGK_cat"/>
    <property type="match status" value="1"/>
</dbReference>